<keyword evidence="7" id="KW-1185">Reference proteome</keyword>
<keyword evidence="1" id="KW-0805">Transcription regulation</keyword>
<dbReference type="PROSITE" id="PS50943">
    <property type="entry name" value="HTH_CROC1"/>
    <property type="match status" value="1"/>
</dbReference>
<keyword evidence="3" id="KW-0804">Transcription</keyword>
<dbReference type="Gene3D" id="1.10.260.40">
    <property type="entry name" value="lambda repressor-like DNA-binding domains"/>
    <property type="match status" value="1"/>
</dbReference>
<feature type="domain" description="HTH lacI-type" evidence="4">
    <location>
        <begin position="8"/>
        <end position="64"/>
    </location>
</feature>
<dbReference type="GO" id="GO:0000976">
    <property type="term" value="F:transcription cis-regulatory region binding"/>
    <property type="evidence" value="ECO:0007669"/>
    <property type="project" value="TreeGrafter"/>
</dbReference>
<dbReference type="GO" id="GO:0003700">
    <property type="term" value="F:DNA-binding transcription factor activity"/>
    <property type="evidence" value="ECO:0007669"/>
    <property type="project" value="TreeGrafter"/>
</dbReference>
<evidence type="ECO:0000259" key="4">
    <source>
        <dbReference type="PROSITE" id="PS50932"/>
    </source>
</evidence>
<dbReference type="SUPFAM" id="SSF47413">
    <property type="entry name" value="lambda repressor-like DNA-binding domains"/>
    <property type="match status" value="1"/>
</dbReference>
<dbReference type="PROSITE" id="PS50932">
    <property type="entry name" value="HTH_LACI_2"/>
    <property type="match status" value="1"/>
</dbReference>
<dbReference type="Proteomes" id="UP000589626">
    <property type="component" value="Unassembled WGS sequence"/>
</dbReference>
<dbReference type="InterPro" id="IPR028082">
    <property type="entry name" value="Peripla_BP_I"/>
</dbReference>
<proteinExistence type="predicted"/>
<protein>
    <submittedName>
        <fullName evidence="6">DNA-binding LacI/PurR family transcriptional regulator</fullName>
    </submittedName>
</protein>
<dbReference type="PANTHER" id="PTHR30146:SF153">
    <property type="entry name" value="LACTOSE OPERON REPRESSOR"/>
    <property type="match status" value="1"/>
</dbReference>
<dbReference type="Gene3D" id="3.40.50.2300">
    <property type="match status" value="2"/>
</dbReference>
<evidence type="ECO:0000313" key="7">
    <source>
        <dbReference type="Proteomes" id="UP000589626"/>
    </source>
</evidence>
<dbReference type="RefSeq" id="WP_183591353.1">
    <property type="nucleotide sequence ID" value="NZ_JACHWR010000001.1"/>
</dbReference>
<evidence type="ECO:0000256" key="3">
    <source>
        <dbReference type="ARBA" id="ARBA00023163"/>
    </source>
</evidence>
<dbReference type="InterPro" id="IPR046335">
    <property type="entry name" value="LacI/GalR-like_sensor"/>
</dbReference>
<dbReference type="CDD" id="cd06267">
    <property type="entry name" value="PBP1_LacI_sugar_binding-like"/>
    <property type="match status" value="1"/>
</dbReference>
<dbReference type="CDD" id="cd01392">
    <property type="entry name" value="HTH_LacI"/>
    <property type="match status" value="1"/>
</dbReference>
<dbReference type="Pfam" id="PF00356">
    <property type="entry name" value="LacI"/>
    <property type="match status" value="1"/>
</dbReference>
<evidence type="ECO:0000256" key="1">
    <source>
        <dbReference type="ARBA" id="ARBA00023015"/>
    </source>
</evidence>
<dbReference type="AlphaFoldDB" id="A0A7W4VTJ8"/>
<dbReference type="InterPro" id="IPR001387">
    <property type="entry name" value="Cro/C1-type_HTH"/>
</dbReference>
<dbReference type="SMART" id="SM00354">
    <property type="entry name" value="HTH_LACI"/>
    <property type="match status" value="1"/>
</dbReference>
<accession>A0A7W4VTJ8</accession>
<organism evidence="6 7">
    <name type="scientific">Nocardioides soli</name>
    <dbReference type="NCBI Taxonomy" id="1036020"/>
    <lineage>
        <taxon>Bacteria</taxon>
        <taxon>Bacillati</taxon>
        <taxon>Actinomycetota</taxon>
        <taxon>Actinomycetes</taxon>
        <taxon>Propionibacteriales</taxon>
        <taxon>Nocardioidaceae</taxon>
        <taxon>Nocardioides</taxon>
    </lineage>
</organism>
<reference evidence="6 7" key="1">
    <citation type="submission" date="2020-08" db="EMBL/GenBank/DDBJ databases">
        <title>Sequencing the genomes of 1000 actinobacteria strains.</title>
        <authorList>
            <person name="Klenk H.-P."/>
        </authorList>
    </citation>
    <scope>NUCLEOTIDE SEQUENCE [LARGE SCALE GENOMIC DNA]</scope>
    <source>
        <strain evidence="6 7">DSM 105498</strain>
    </source>
</reference>
<comment type="caution">
    <text evidence="6">The sequence shown here is derived from an EMBL/GenBank/DDBJ whole genome shotgun (WGS) entry which is preliminary data.</text>
</comment>
<dbReference type="EMBL" id="JACHWR010000001">
    <property type="protein sequence ID" value="MBB3041454.1"/>
    <property type="molecule type" value="Genomic_DNA"/>
</dbReference>
<evidence type="ECO:0000256" key="2">
    <source>
        <dbReference type="ARBA" id="ARBA00023125"/>
    </source>
</evidence>
<sequence length="339" mass="36626">MDRRRVRPTVEQVAERAGVSKATVSNALNGTGRLSPETRRRVIAAAHELSYVPYTSAFAQARGGTGMLGLTMAIFGDLAVPYTQNPYYSELILGAIGAAHARGYLLTVLPATMSAWSWLTTPVDGVVHCEPRLSDPVRPILERRGIPLVYAGRPPEPRADDFWVDTDDGQGLVGLLDHLRHGGARTAVAAVLPDHDDAYPAILRETYLAWCRAVGQEPIYTTFAPDNHRGAERAAISTLLGRPTPPDAVVGVYTYSGLFLLEAARAHGLAVPADLAIGCFSDDPKNAHLDPPVTTVSMRPADVGAESTDLLIDLIHQRKRIRRQRLLPTVLHVRASSAG</sequence>
<dbReference type="Pfam" id="PF13377">
    <property type="entry name" value="Peripla_BP_3"/>
    <property type="match status" value="1"/>
</dbReference>
<evidence type="ECO:0000313" key="6">
    <source>
        <dbReference type="EMBL" id="MBB3041454.1"/>
    </source>
</evidence>
<dbReference type="PANTHER" id="PTHR30146">
    <property type="entry name" value="LACI-RELATED TRANSCRIPTIONAL REPRESSOR"/>
    <property type="match status" value="1"/>
</dbReference>
<name>A0A7W4VTJ8_9ACTN</name>
<evidence type="ECO:0000259" key="5">
    <source>
        <dbReference type="PROSITE" id="PS50943"/>
    </source>
</evidence>
<dbReference type="InterPro" id="IPR000843">
    <property type="entry name" value="HTH_LacI"/>
</dbReference>
<dbReference type="InterPro" id="IPR010982">
    <property type="entry name" value="Lambda_DNA-bd_dom_sf"/>
</dbReference>
<keyword evidence="2 6" id="KW-0238">DNA-binding</keyword>
<gene>
    <name evidence="6" type="ORF">FHU40_001255</name>
</gene>
<dbReference type="SUPFAM" id="SSF53822">
    <property type="entry name" value="Periplasmic binding protein-like I"/>
    <property type="match status" value="1"/>
</dbReference>
<feature type="domain" description="HTH cro/C1-type" evidence="5">
    <location>
        <begin position="9"/>
        <end position="38"/>
    </location>
</feature>